<proteinExistence type="predicted"/>
<keyword evidence="1" id="KW-1133">Transmembrane helix</keyword>
<dbReference type="InterPro" id="IPR052336">
    <property type="entry name" value="MlaD_Phospholipid_Transporter"/>
</dbReference>
<comment type="caution">
    <text evidence="3">The sequence shown here is derived from an EMBL/GenBank/DDBJ whole genome shotgun (WGS) entry which is preliminary data.</text>
</comment>
<feature type="transmembrane region" description="Helical" evidence="1">
    <location>
        <begin position="12"/>
        <end position="29"/>
    </location>
</feature>
<dbReference type="AlphaFoldDB" id="A0A644V6T6"/>
<feature type="domain" description="Mce/MlaD" evidence="2">
    <location>
        <begin position="39"/>
        <end position="115"/>
    </location>
</feature>
<accession>A0A644V6T6</accession>
<evidence type="ECO:0000259" key="2">
    <source>
        <dbReference type="Pfam" id="PF02470"/>
    </source>
</evidence>
<reference evidence="3" key="1">
    <citation type="submission" date="2019-08" db="EMBL/GenBank/DDBJ databases">
        <authorList>
            <person name="Kucharzyk K."/>
            <person name="Murdoch R.W."/>
            <person name="Higgins S."/>
            <person name="Loffler F."/>
        </authorList>
    </citation>
    <scope>NUCLEOTIDE SEQUENCE</scope>
</reference>
<dbReference type="PANTHER" id="PTHR33371:SF4">
    <property type="entry name" value="INTERMEMBRANE PHOSPHOLIPID TRANSPORT SYSTEM BINDING PROTEIN MLAD"/>
    <property type="match status" value="1"/>
</dbReference>
<protein>
    <recommendedName>
        <fullName evidence="2">Mce/MlaD domain-containing protein</fullName>
    </recommendedName>
</protein>
<dbReference type="PANTHER" id="PTHR33371">
    <property type="entry name" value="INTERMEMBRANE PHOSPHOLIPID TRANSPORT SYSTEM BINDING PROTEIN MLAD-RELATED"/>
    <property type="match status" value="1"/>
</dbReference>
<keyword evidence="1" id="KW-0472">Membrane</keyword>
<organism evidence="3">
    <name type="scientific">bioreactor metagenome</name>
    <dbReference type="NCBI Taxonomy" id="1076179"/>
    <lineage>
        <taxon>unclassified sequences</taxon>
        <taxon>metagenomes</taxon>
        <taxon>ecological metagenomes</taxon>
    </lineage>
</organism>
<keyword evidence="1" id="KW-0812">Transmembrane</keyword>
<name>A0A644V6T6_9ZZZZ</name>
<gene>
    <name evidence="3" type="ORF">SDC9_33036</name>
</gene>
<evidence type="ECO:0000256" key="1">
    <source>
        <dbReference type="SAM" id="Phobius"/>
    </source>
</evidence>
<sequence length="305" mass="33111">MKIKLTKEQKTGLFALVTLIATYFLINFLKGQDFFNKNNIYLVEYENVEGLTPTGPVFFKGHKIGTVESIEYKENSGNFIAKFKINAQYPIPSNSVAMIYSADLLGSKAVKIVPGDSQRLLANKDTLASGIEAGLVDMLVAEILPLKDSISTLLTSLNTTVTGINHILDQEGQANIKGIITGLNRTIKNFEKISATLGESTPEIESALENLKSLTAKLDNAAEPLGTTIGNLSKITDSLASADLSATIGSLKMLLEDMRNPQGSLGKLMTSDSLHTSVNTLVKNLDELIENINNNPKKYIKITVF</sequence>
<evidence type="ECO:0000313" key="3">
    <source>
        <dbReference type="EMBL" id="MPL87044.1"/>
    </source>
</evidence>
<dbReference type="EMBL" id="VSSQ01000232">
    <property type="protein sequence ID" value="MPL87044.1"/>
    <property type="molecule type" value="Genomic_DNA"/>
</dbReference>
<dbReference type="Pfam" id="PF02470">
    <property type="entry name" value="MlaD"/>
    <property type="match status" value="1"/>
</dbReference>
<dbReference type="InterPro" id="IPR003399">
    <property type="entry name" value="Mce/MlaD"/>
</dbReference>